<evidence type="ECO:0000313" key="7">
    <source>
        <dbReference type="EMBL" id="QLD10490.1"/>
    </source>
</evidence>
<dbReference type="NCBIfam" id="NF005913">
    <property type="entry name" value="PRK07906.1"/>
    <property type="match status" value="1"/>
</dbReference>
<name>A0A7D5EVY1_9MICO</name>
<dbReference type="RefSeq" id="WP_178009634.1">
    <property type="nucleotide sequence ID" value="NZ_CP058316.1"/>
</dbReference>
<evidence type="ECO:0000256" key="5">
    <source>
        <dbReference type="ARBA" id="ARBA00022833"/>
    </source>
</evidence>
<proteinExistence type="inferred from homology"/>
<comment type="similarity">
    <text evidence="2">Belongs to the peptidase M20A family.</text>
</comment>
<feature type="domain" description="Peptidase M20 dimerisation" evidence="6">
    <location>
        <begin position="194"/>
        <end position="329"/>
    </location>
</feature>
<gene>
    <name evidence="7" type="ORF">HW566_01045</name>
</gene>
<evidence type="ECO:0000256" key="4">
    <source>
        <dbReference type="ARBA" id="ARBA00022801"/>
    </source>
</evidence>
<comment type="cofactor">
    <cofactor evidence="1">
        <name>Zn(2+)</name>
        <dbReference type="ChEBI" id="CHEBI:29105"/>
    </cofactor>
</comment>
<accession>A0A7D5EVY1</accession>
<dbReference type="InterPro" id="IPR036264">
    <property type="entry name" value="Bact_exopeptidase_dim_dom"/>
</dbReference>
<dbReference type="Proteomes" id="UP000509638">
    <property type="component" value="Chromosome"/>
</dbReference>
<dbReference type="EMBL" id="CP058316">
    <property type="protein sequence ID" value="QLD10490.1"/>
    <property type="molecule type" value="Genomic_DNA"/>
</dbReference>
<evidence type="ECO:0000256" key="3">
    <source>
        <dbReference type="ARBA" id="ARBA00022723"/>
    </source>
</evidence>
<evidence type="ECO:0000313" key="8">
    <source>
        <dbReference type="Proteomes" id="UP000509638"/>
    </source>
</evidence>
<organism evidence="7 8">
    <name type="scientific">Microbacterium oleivorans</name>
    <dbReference type="NCBI Taxonomy" id="273677"/>
    <lineage>
        <taxon>Bacteria</taxon>
        <taxon>Bacillati</taxon>
        <taxon>Actinomycetota</taxon>
        <taxon>Actinomycetes</taxon>
        <taxon>Micrococcales</taxon>
        <taxon>Microbacteriaceae</taxon>
        <taxon>Microbacterium</taxon>
    </lineage>
</organism>
<dbReference type="SUPFAM" id="SSF55031">
    <property type="entry name" value="Bacterial exopeptidase dimerisation domain"/>
    <property type="match status" value="1"/>
</dbReference>
<evidence type="ECO:0000259" key="6">
    <source>
        <dbReference type="Pfam" id="PF07687"/>
    </source>
</evidence>
<keyword evidence="3" id="KW-0479">Metal-binding</keyword>
<dbReference type="FunFam" id="1.10.150.900:FF:000002">
    <property type="entry name" value="M20/M25/M40 family peptidase"/>
    <property type="match status" value="1"/>
</dbReference>
<protein>
    <submittedName>
        <fullName evidence="7">M20/M25/M40 family metallo-hydrolase</fullName>
    </submittedName>
</protein>
<dbReference type="Pfam" id="PF07687">
    <property type="entry name" value="M20_dimer"/>
    <property type="match status" value="1"/>
</dbReference>
<dbReference type="PANTHER" id="PTHR43808">
    <property type="entry name" value="ACETYLORNITHINE DEACETYLASE"/>
    <property type="match status" value="1"/>
</dbReference>
<dbReference type="Pfam" id="PF01546">
    <property type="entry name" value="Peptidase_M20"/>
    <property type="match status" value="1"/>
</dbReference>
<dbReference type="GO" id="GO:0046872">
    <property type="term" value="F:metal ion binding"/>
    <property type="evidence" value="ECO:0007669"/>
    <property type="project" value="UniProtKB-KW"/>
</dbReference>
<dbReference type="AlphaFoldDB" id="A0A7D5EVY1"/>
<dbReference type="InterPro" id="IPR050072">
    <property type="entry name" value="Peptidase_M20A"/>
</dbReference>
<evidence type="ECO:0000256" key="1">
    <source>
        <dbReference type="ARBA" id="ARBA00001947"/>
    </source>
</evidence>
<reference evidence="7 8" key="1">
    <citation type="submission" date="2020-06" db="EMBL/GenBank/DDBJ databases">
        <authorList>
            <person name="Jo H."/>
        </authorList>
    </citation>
    <scope>NUCLEOTIDE SEQUENCE [LARGE SCALE GENOMIC DNA]</scope>
    <source>
        <strain evidence="7 8">I46</strain>
    </source>
</reference>
<dbReference type="Gene3D" id="3.40.630.10">
    <property type="entry name" value="Zn peptidases"/>
    <property type="match status" value="1"/>
</dbReference>
<dbReference type="Gene3D" id="3.30.70.360">
    <property type="match status" value="1"/>
</dbReference>
<sequence>MSEYDDLPEVARVARDLIRFDTTNFGEGRSRGEREAAEYVGAYLESLGLRPEYYEPIPRRTNVSVRVPGRDRTKPALVLHGHLDVVPAVADDWSVDPFAGVVRDGMLWGRGAVDMKDMDAMILTSVAELLRAGEQPERDLIVTFFADEENGGVEGSQLVVRDRPEWFAGATEAISEVGGYSIGVGGGRAYLLQVGEKALVWLRLHATGRAGHGSRLHPDNAITRLAEAVAELGRARWPIELTATTRRLVADLARLSDRDASDPDAVADATGATSPFLASTFRTTANPTGLTAGYKHNVIPDAAAAAIDVRTLPGQEDAVLAEIQRIVGDDIRIEIVHRDIGLEVPFEGALVDAMVAALGRHDPGVPVLPYLMGGGTDNKALAELGIAGFGFAPLRLPAGLDFTGMFHGVDERVPIDALVFGQRVLTDLIRTY</sequence>
<dbReference type="InterPro" id="IPR011650">
    <property type="entry name" value="Peptidase_M20_dimer"/>
</dbReference>
<dbReference type="InterPro" id="IPR002933">
    <property type="entry name" value="Peptidase_M20"/>
</dbReference>
<dbReference type="Gene3D" id="1.10.150.900">
    <property type="match status" value="1"/>
</dbReference>
<dbReference type="PANTHER" id="PTHR43808:SF8">
    <property type="entry name" value="PEPTIDASE M20 DIMERISATION DOMAIN-CONTAINING PROTEIN"/>
    <property type="match status" value="1"/>
</dbReference>
<keyword evidence="4 7" id="KW-0378">Hydrolase</keyword>
<dbReference type="GO" id="GO:0016787">
    <property type="term" value="F:hydrolase activity"/>
    <property type="evidence" value="ECO:0007669"/>
    <property type="project" value="UniProtKB-KW"/>
</dbReference>
<keyword evidence="5" id="KW-0862">Zinc</keyword>
<evidence type="ECO:0000256" key="2">
    <source>
        <dbReference type="ARBA" id="ARBA00006247"/>
    </source>
</evidence>
<dbReference type="SUPFAM" id="SSF53187">
    <property type="entry name" value="Zn-dependent exopeptidases"/>
    <property type="match status" value="1"/>
</dbReference>